<name>A0A158KN94_9BURK</name>
<reference evidence="1" key="1">
    <citation type="submission" date="2016-01" db="EMBL/GenBank/DDBJ databases">
        <authorList>
            <person name="Peeters C."/>
        </authorList>
    </citation>
    <scope>NUCLEOTIDE SEQUENCE [LARGE SCALE GENOMIC DNA]</scope>
    <source>
        <strain evidence="1">LMG 22940</strain>
    </source>
</reference>
<evidence type="ECO:0000313" key="2">
    <source>
        <dbReference type="Proteomes" id="UP000054770"/>
    </source>
</evidence>
<evidence type="ECO:0000313" key="1">
    <source>
        <dbReference type="EMBL" id="SAL82616.1"/>
    </source>
</evidence>
<dbReference type="EMBL" id="FCON02000122">
    <property type="protein sequence ID" value="SAL82616.1"/>
    <property type="molecule type" value="Genomic_DNA"/>
</dbReference>
<accession>A0A158KN94</accession>
<keyword evidence="2" id="KW-1185">Reference proteome</keyword>
<dbReference type="AlphaFoldDB" id="A0A158KN94"/>
<dbReference type="Proteomes" id="UP000054770">
    <property type="component" value="Unassembled WGS sequence"/>
</dbReference>
<protein>
    <submittedName>
        <fullName evidence="1">Uncharacterized protein</fullName>
    </submittedName>
</protein>
<proteinExistence type="predicted"/>
<sequence length="72" mass="8185">MLARYGIVPRAEIVREVILSGTPSQVRNLPAFNRWLVVRAFAWRRFERLRIQSGLLSLMRRASSTSGSGGRI</sequence>
<comment type="caution">
    <text evidence="1">The sequence shown here is derived from an EMBL/GenBank/DDBJ whole genome shotgun (WGS) entry which is preliminary data.</text>
</comment>
<gene>
    <name evidence="1" type="ORF">AWB68_06588</name>
</gene>
<organism evidence="1 2">
    <name type="scientific">Caballeronia choica</name>
    <dbReference type="NCBI Taxonomy" id="326476"/>
    <lineage>
        <taxon>Bacteria</taxon>
        <taxon>Pseudomonadati</taxon>
        <taxon>Pseudomonadota</taxon>
        <taxon>Betaproteobacteria</taxon>
        <taxon>Burkholderiales</taxon>
        <taxon>Burkholderiaceae</taxon>
        <taxon>Caballeronia</taxon>
    </lineage>
</organism>